<dbReference type="PATRIC" id="fig|80852.17.peg.3544"/>
<dbReference type="Proteomes" id="UP000032427">
    <property type="component" value="Chromosome 2"/>
</dbReference>
<keyword evidence="2" id="KW-1185">Reference proteome</keyword>
<reference evidence="2" key="1">
    <citation type="submission" date="2014-09" db="EMBL/GenBank/DDBJ databases">
        <authorList>
            <person name="Hjerde E."/>
        </authorList>
    </citation>
    <scope>NUCLEOTIDE SEQUENCE [LARGE SCALE GENOMIC DNA]</scope>
    <source>
        <strain evidence="2">06/09/139</strain>
    </source>
</reference>
<dbReference type="PANTHER" id="PTHR39166">
    <property type="entry name" value="BLL1166 PROTEIN"/>
    <property type="match status" value="1"/>
</dbReference>
<dbReference type="PANTHER" id="PTHR39166:SF1">
    <property type="entry name" value="BLL1166 PROTEIN"/>
    <property type="match status" value="1"/>
</dbReference>
<evidence type="ECO:0008006" key="3">
    <source>
        <dbReference type="Google" id="ProtNLM"/>
    </source>
</evidence>
<dbReference type="STRING" id="80852.AWOD_II_0760"/>
<accession>A0A090I6R6</accession>
<protein>
    <recommendedName>
        <fullName evidence="3">Nucleotidyltransferase family protein</fullName>
    </recommendedName>
</protein>
<dbReference type="Pfam" id="PF06042">
    <property type="entry name" value="NTP_transf_6"/>
    <property type="match status" value="1"/>
</dbReference>
<dbReference type="EMBL" id="LN554847">
    <property type="protein sequence ID" value="CED57390.1"/>
    <property type="molecule type" value="Genomic_DNA"/>
</dbReference>
<dbReference type="HOGENOM" id="CLU_092842_0_0_6"/>
<proteinExistence type="predicted"/>
<organism evidence="1 2">
    <name type="scientific">Aliivibrio wodanis</name>
    <dbReference type="NCBI Taxonomy" id="80852"/>
    <lineage>
        <taxon>Bacteria</taxon>
        <taxon>Pseudomonadati</taxon>
        <taxon>Pseudomonadota</taxon>
        <taxon>Gammaproteobacteria</taxon>
        <taxon>Vibrionales</taxon>
        <taxon>Vibrionaceae</taxon>
        <taxon>Aliivibrio</taxon>
    </lineage>
</organism>
<dbReference type="InterPro" id="IPR009267">
    <property type="entry name" value="NTP_transf_6"/>
</dbReference>
<dbReference type="KEGG" id="awd:AWOD_II_0760"/>
<sequence>MKQRLIKLIESVPELMETASVCNDCSIPNYYIAGGAITQIIWNDILGKPLLDKVKDFDIVYFDQNMDLSDADFEQLIISKLTHGFPVDVKNQAIVHEWYPEKFGQTIEAYDKVEGGISSWLSAFAIGFRLTLQGDVEIYAPYGLDDAFGMNVRPNKKAMTEASYLKMTSSFKERWGDITVFPWVTR</sequence>
<name>A0A090I6R6_9GAMM</name>
<evidence type="ECO:0000313" key="1">
    <source>
        <dbReference type="EMBL" id="CED57390.1"/>
    </source>
</evidence>
<gene>
    <name evidence="1" type="ORF">AWOD_II_0760</name>
</gene>
<dbReference type="AlphaFoldDB" id="A0A090I6R6"/>
<dbReference type="OrthoDB" id="9805247at2"/>
<evidence type="ECO:0000313" key="2">
    <source>
        <dbReference type="Proteomes" id="UP000032427"/>
    </source>
</evidence>